<evidence type="ECO:0000256" key="1">
    <source>
        <dbReference type="SAM" id="MobiDB-lite"/>
    </source>
</evidence>
<feature type="region of interest" description="Disordered" evidence="1">
    <location>
        <begin position="32"/>
        <end position="54"/>
    </location>
</feature>
<protein>
    <submittedName>
        <fullName evidence="2">Uncharacterized protein</fullName>
    </submittedName>
</protein>
<comment type="caution">
    <text evidence="2">The sequence shown here is derived from an EMBL/GenBank/DDBJ whole genome shotgun (WGS) entry which is preliminary data.</text>
</comment>
<feature type="compositionally biased region" description="Polar residues" evidence="1">
    <location>
        <begin position="44"/>
        <end position="54"/>
    </location>
</feature>
<proteinExistence type="predicted"/>
<accession>A0A392TCE7</accession>
<reference evidence="2 3" key="1">
    <citation type="journal article" date="2018" name="Front. Plant Sci.">
        <title>Red Clover (Trifolium pratense) and Zigzag Clover (T. medium) - A Picture of Genomic Similarities and Differences.</title>
        <authorList>
            <person name="Dluhosova J."/>
            <person name="Istvanek J."/>
            <person name="Nedelnik J."/>
            <person name="Repkova J."/>
        </authorList>
    </citation>
    <scope>NUCLEOTIDE SEQUENCE [LARGE SCALE GENOMIC DNA]</scope>
    <source>
        <strain evidence="3">cv. 10/8</strain>
        <tissue evidence="2">Leaf</tissue>
    </source>
</reference>
<evidence type="ECO:0000313" key="3">
    <source>
        <dbReference type="Proteomes" id="UP000265520"/>
    </source>
</evidence>
<evidence type="ECO:0000313" key="2">
    <source>
        <dbReference type="EMBL" id="MCI57625.1"/>
    </source>
</evidence>
<sequence length="54" mass="6153">MDRPPATNAVVLSHNTSLIHWGNPLQDGLWDRCDDRGRDRPTQLEATDPNSKRK</sequence>
<dbReference type="EMBL" id="LXQA010532278">
    <property type="protein sequence ID" value="MCI57625.1"/>
    <property type="molecule type" value="Genomic_DNA"/>
</dbReference>
<organism evidence="2 3">
    <name type="scientific">Trifolium medium</name>
    <dbReference type="NCBI Taxonomy" id="97028"/>
    <lineage>
        <taxon>Eukaryota</taxon>
        <taxon>Viridiplantae</taxon>
        <taxon>Streptophyta</taxon>
        <taxon>Embryophyta</taxon>
        <taxon>Tracheophyta</taxon>
        <taxon>Spermatophyta</taxon>
        <taxon>Magnoliopsida</taxon>
        <taxon>eudicotyledons</taxon>
        <taxon>Gunneridae</taxon>
        <taxon>Pentapetalae</taxon>
        <taxon>rosids</taxon>
        <taxon>fabids</taxon>
        <taxon>Fabales</taxon>
        <taxon>Fabaceae</taxon>
        <taxon>Papilionoideae</taxon>
        <taxon>50 kb inversion clade</taxon>
        <taxon>NPAAA clade</taxon>
        <taxon>Hologalegina</taxon>
        <taxon>IRL clade</taxon>
        <taxon>Trifolieae</taxon>
        <taxon>Trifolium</taxon>
    </lineage>
</organism>
<dbReference type="Proteomes" id="UP000265520">
    <property type="component" value="Unassembled WGS sequence"/>
</dbReference>
<keyword evidence="3" id="KW-1185">Reference proteome</keyword>
<feature type="compositionally biased region" description="Basic and acidic residues" evidence="1">
    <location>
        <begin position="32"/>
        <end position="42"/>
    </location>
</feature>
<name>A0A392TCE7_9FABA</name>
<dbReference type="AlphaFoldDB" id="A0A392TCE7"/>